<feature type="domain" description="DUF6532" evidence="1">
    <location>
        <begin position="37"/>
        <end position="198"/>
    </location>
</feature>
<dbReference type="Proteomes" id="UP001212997">
    <property type="component" value="Unassembled WGS sequence"/>
</dbReference>
<name>A0AAD5UQG8_9APHY</name>
<protein>
    <recommendedName>
        <fullName evidence="1">DUF6532 domain-containing protein</fullName>
    </recommendedName>
</protein>
<gene>
    <name evidence="2" type="ORF">NLI96_g13083</name>
</gene>
<reference evidence="2" key="1">
    <citation type="submission" date="2022-07" db="EMBL/GenBank/DDBJ databases">
        <title>Genome Sequence of Physisporinus lineatus.</title>
        <authorList>
            <person name="Buettner E."/>
        </authorList>
    </citation>
    <scope>NUCLEOTIDE SEQUENCE</scope>
    <source>
        <strain evidence="2">VT162</strain>
    </source>
</reference>
<sequence>MQKDPWTIDSIGAGFFQDFVQQIVDLKEPNRDYNVRKNSTIYRELRQAVHDWHRHFLRASTRVICASLVHEGYIRMYRQQPTTLAVKETASFCLDAIHNGTVYYYDVSGDHPIGPYQSVVMLEVYGSAHYKKIQWSFLDELDIKDADEIRRSHPYGAIALTAYALQLGLLQFRTGIYVASPFSKDTEVSIWNGHVSNIILDLKDTDFEDFAYAMRRYHPAIHIQPPLTARYRTAPRIGHQEISEDEDEPVNAFDDADPDVPFDNFDDDWSFVQMD</sequence>
<dbReference type="InterPro" id="IPR045341">
    <property type="entry name" value="DUF6532"/>
</dbReference>
<accession>A0AAD5UQG8</accession>
<keyword evidence="3" id="KW-1185">Reference proteome</keyword>
<organism evidence="2 3">
    <name type="scientific">Meripilus lineatus</name>
    <dbReference type="NCBI Taxonomy" id="2056292"/>
    <lineage>
        <taxon>Eukaryota</taxon>
        <taxon>Fungi</taxon>
        <taxon>Dikarya</taxon>
        <taxon>Basidiomycota</taxon>
        <taxon>Agaricomycotina</taxon>
        <taxon>Agaricomycetes</taxon>
        <taxon>Polyporales</taxon>
        <taxon>Meripilaceae</taxon>
        <taxon>Meripilus</taxon>
    </lineage>
</organism>
<evidence type="ECO:0000313" key="3">
    <source>
        <dbReference type="Proteomes" id="UP001212997"/>
    </source>
</evidence>
<comment type="caution">
    <text evidence="2">The sequence shown here is derived from an EMBL/GenBank/DDBJ whole genome shotgun (WGS) entry which is preliminary data.</text>
</comment>
<evidence type="ECO:0000259" key="1">
    <source>
        <dbReference type="Pfam" id="PF20149"/>
    </source>
</evidence>
<evidence type="ECO:0000313" key="2">
    <source>
        <dbReference type="EMBL" id="KAJ3473235.1"/>
    </source>
</evidence>
<dbReference type="EMBL" id="JANAWD010001493">
    <property type="protein sequence ID" value="KAJ3473235.1"/>
    <property type="molecule type" value="Genomic_DNA"/>
</dbReference>
<dbReference type="AlphaFoldDB" id="A0AAD5UQG8"/>
<dbReference type="Pfam" id="PF20149">
    <property type="entry name" value="DUF6532"/>
    <property type="match status" value="1"/>
</dbReference>
<proteinExistence type="predicted"/>